<protein>
    <submittedName>
        <fullName evidence="2">Uncharacterized protein</fullName>
    </submittedName>
</protein>
<organism evidence="2 3">
    <name type="scientific">Edwardsiella ictaluri (strain 93-146)</name>
    <dbReference type="NCBI Taxonomy" id="634503"/>
    <lineage>
        <taxon>Bacteria</taxon>
        <taxon>Pseudomonadati</taxon>
        <taxon>Pseudomonadota</taxon>
        <taxon>Gammaproteobacteria</taxon>
        <taxon>Enterobacterales</taxon>
        <taxon>Hafniaceae</taxon>
        <taxon>Edwardsiella</taxon>
    </lineage>
</organism>
<proteinExistence type="predicted"/>
<evidence type="ECO:0000313" key="2">
    <source>
        <dbReference type="EMBL" id="ACR68223.1"/>
    </source>
</evidence>
<evidence type="ECO:0000313" key="3">
    <source>
        <dbReference type="Proteomes" id="UP000001485"/>
    </source>
</evidence>
<dbReference type="HOGENOM" id="CLU_3288707_0_0_6"/>
<dbReference type="KEGG" id="eic:NT01EI_1011"/>
<sequence length="40" mass="4152">MISLPVRPHRPAAIAVQEGAVSPARHGPDALIGRSPPCIL</sequence>
<name>C5BBJ2_EDWI9</name>
<reference evidence="3" key="1">
    <citation type="submission" date="2009-03" db="EMBL/GenBank/DDBJ databases">
        <title>Complete genome sequence of Edwardsiella ictaluri 93-146.</title>
        <authorList>
            <person name="Williams M.L."/>
            <person name="Gillaspy A.F."/>
            <person name="Dyer D.W."/>
            <person name="Thune R.L."/>
            <person name="Waldbieser G.C."/>
            <person name="Schuster S.C."/>
            <person name="Gipson J."/>
            <person name="Zaitshik J."/>
            <person name="Landry C."/>
            <person name="Lawrence M.L."/>
        </authorList>
    </citation>
    <scope>NUCLEOTIDE SEQUENCE [LARGE SCALE GENOMIC DNA]</scope>
    <source>
        <strain evidence="3">93-146</strain>
    </source>
</reference>
<dbReference type="EMBL" id="CP001600">
    <property type="protein sequence ID" value="ACR68223.1"/>
    <property type="molecule type" value="Genomic_DNA"/>
</dbReference>
<dbReference type="Proteomes" id="UP000001485">
    <property type="component" value="Chromosome"/>
</dbReference>
<dbReference type="AlphaFoldDB" id="C5BBJ2"/>
<evidence type="ECO:0000256" key="1">
    <source>
        <dbReference type="SAM" id="MobiDB-lite"/>
    </source>
</evidence>
<feature type="region of interest" description="Disordered" evidence="1">
    <location>
        <begin position="19"/>
        <end position="40"/>
    </location>
</feature>
<accession>C5BBJ2</accession>
<reference evidence="2 3" key="2">
    <citation type="journal article" date="2012" name="J. Bacteriol.">
        <title>Genome Sequence of Edwardsiella ictaluri 93-146, a Strain Associated with a Natural Channel Catfish Outbreak of Enteric Septicemia of Catfish.</title>
        <authorList>
            <person name="Williams M.L."/>
            <person name="Gillaspy A.F."/>
            <person name="Dyer D.W."/>
            <person name="Thune R.L."/>
            <person name="Waldbieser G.C."/>
            <person name="Schuster S.C."/>
            <person name="Gipson J."/>
            <person name="Zaitshik J."/>
            <person name="Landry C."/>
            <person name="Banes M.M."/>
            <person name="Lawrence M.L."/>
        </authorList>
    </citation>
    <scope>NUCLEOTIDE SEQUENCE [LARGE SCALE GENOMIC DNA]</scope>
    <source>
        <strain evidence="2 3">93-146</strain>
    </source>
</reference>
<gene>
    <name evidence="2" type="ordered locus">NT01EI_1011</name>
</gene>